<dbReference type="Pfam" id="PF13821">
    <property type="entry name" value="DUF4187"/>
    <property type="match status" value="1"/>
</dbReference>
<dbReference type="InterPro" id="IPR039249">
    <property type="entry name" value="GPATCH11"/>
</dbReference>
<dbReference type="Pfam" id="PF01585">
    <property type="entry name" value="G-patch"/>
    <property type="match status" value="1"/>
</dbReference>
<evidence type="ECO:0000259" key="4">
    <source>
        <dbReference type="PROSITE" id="PS50174"/>
    </source>
</evidence>
<evidence type="ECO:0000313" key="6">
    <source>
        <dbReference type="Proteomes" id="UP000325440"/>
    </source>
</evidence>
<dbReference type="Proteomes" id="UP000325440">
    <property type="component" value="Unassembled WGS sequence"/>
</dbReference>
<accession>A0A5E4MC49</accession>
<sequence length="259" mass="30208">MAVTDEEEDDDYMSDAFLNIETTNNVRPGLLMTHEQKRLHDQMKKKNECERLNKTVGIKALEEQRRQEGLEKAIDSKNKGFALLQKMGYKPGSGIGKNNCGRVEPVSIVLKSDRKGLGRVAALKEINEMKKSILRSRLRPVGPSINEYRERRAQEASEKLDRLDLLRSQRVCRQMDLENDIQEPSEHYFWPNDSTDNLSEQNAEEMEEHKEENIMSITEQFKILNFYLRRTYNYCVYCGTVYNDQNDLEECPGPNRQDH</sequence>
<evidence type="ECO:0000313" key="5">
    <source>
        <dbReference type="EMBL" id="VVC28988.1"/>
    </source>
</evidence>
<reference evidence="5 6" key="1">
    <citation type="submission" date="2019-08" db="EMBL/GenBank/DDBJ databases">
        <authorList>
            <person name="Alioto T."/>
            <person name="Alioto T."/>
            <person name="Gomez Garrido J."/>
        </authorList>
    </citation>
    <scope>NUCLEOTIDE SEQUENCE [LARGE SCALE GENOMIC DNA]</scope>
</reference>
<evidence type="ECO:0000256" key="1">
    <source>
        <dbReference type="ARBA" id="ARBA00007140"/>
    </source>
</evidence>
<dbReference type="GO" id="GO:0000776">
    <property type="term" value="C:kinetochore"/>
    <property type="evidence" value="ECO:0007669"/>
    <property type="project" value="TreeGrafter"/>
</dbReference>
<feature type="domain" description="G-patch" evidence="4">
    <location>
        <begin position="76"/>
        <end position="122"/>
    </location>
</feature>
<keyword evidence="6" id="KW-1185">Reference proteome</keyword>
<dbReference type="AlphaFoldDB" id="A0A5E4MC49"/>
<dbReference type="OrthoDB" id="786951at2759"/>
<dbReference type="EMBL" id="CABPRJ010000486">
    <property type="protein sequence ID" value="VVC28988.1"/>
    <property type="molecule type" value="Genomic_DNA"/>
</dbReference>
<dbReference type="PANTHER" id="PTHR21032">
    <property type="entry name" value="G PATCH DOMAIN-CONTAINING PROTEIN 11"/>
    <property type="match status" value="1"/>
</dbReference>
<dbReference type="SMART" id="SM01173">
    <property type="entry name" value="DUF4187"/>
    <property type="match status" value="1"/>
</dbReference>
<protein>
    <recommendedName>
        <fullName evidence="2">G patch domain-containing protein 11</fullName>
    </recommendedName>
    <alternativeName>
        <fullName evidence="3">Coiled-coil domain-containing protein 75</fullName>
    </alternativeName>
</protein>
<gene>
    <name evidence="5" type="ORF">CINCED_3A020278</name>
</gene>
<comment type="similarity">
    <text evidence="1">Belongs to the GPATCH11 family.</text>
</comment>
<dbReference type="SMART" id="SM00443">
    <property type="entry name" value="G_patch"/>
    <property type="match status" value="1"/>
</dbReference>
<evidence type="ECO:0000256" key="3">
    <source>
        <dbReference type="ARBA" id="ARBA00030688"/>
    </source>
</evidence>
<dbReference type="InterPro" id="IPR025239">
    <property type="entry name" value="DUF4187"/>
</dbReference>
<evidence type="ECO:0000256" key="2">
    <source>
        <dbReference type="ARBA" id="ARBA00021978"/>
    </source>
</evidence>
<dbReference type="InterPro" id="IPR000467">
    <property type="entry name" value="G_patch_dom"/>
</dbReference>
<proteinExistence type="inferred from homology"/>
<dbReference type="GO" id="GO:0003676">
    <property type="term" value="F:nucleic acid binding"/>
    <property type="evidence" value="ECO:0007669"/>
    <property type="project" value="InterPro"/>
</dbReference>
<dbReference type="PROSITE" id="PS50174">
    <property type="entry name" value="G_PATCH"/>
    <property type="match status" value="1"/>
</dbReference>
<organism evidence="5 6">
    <name type="scientific">Cinara cedri</name>
    <dbReference type="NCBI Taxonomy" id="506608"/>
    <lineage>
        <taxon>Eukaryota</taxon>
        <taxon>Metazoa</taxon>
        <taxon>Ecdysozoa</taxon>
        <taxon>Arthropoda</taxon>
        <taxon>Hexapoda</taxon>
        <taxon>Insecta</taxon>
        <taxon>Pterygota</taxon>
        <taxon>Neoptera</taxon>
        <taxon>Paraneoptera</taxon>
        <taxon>Hemiptera</taxon>
        <taxon>Sternorrhyncha</taxon>
        <taxon>Aphidomorpha</taxon>
        <taxon>Aphidoidea</taxon>
        <taxon>Aphididae</taxon>
        <taxon>Lachninae</taxon>
        <taxon>Cinara</taxon>
    </lineage>
</organism>
<name>A0A5E4MC49_9HEMI</name>
<dbReference type="PANTHER" id="PTHR21032:SF0">
    <property type="entry name" value="G PATCH DOMAIN-CONTAINING PROTEIN 11"/>
    <property type="match status" value="1"/>
</dbReference>